<keyword evidence="3" id="KW-1185">Reference proteome</keyword>
<evidence type="ECO:0000313" key="2">
    <source>
        <dbReference type="EMBL" id="KAK8886657.1"/>
    </source>
</evidence>
<proteinExistence type="predicted"/>
<evidence type="ECO:0000313" key="3">
    <source>
        <dbReference type="Proteomes" id="UP001470230"/>
    </source>
</evidence>
<accession>A0ABR2K698</accession>
<evidence type="ECO:0000256" key="1">
    <source>
        <dbReference type="SAM" id="Coils"/>
    </source>
</evidence>
<reference evidence="2 3" key="1">
    <citation type="submission" date="2024-04" db="EMBL/GenBank/DDBJ databases">
        <title>Tritrichomonas musculus Genome.</title>
        <authorList>
            <person name="Alves-Ferreira E."/>
            <person name="Grigg M."/>
            <person name="Lorenzi H."/>
            <person name="Galac M."/>
        </authorList>
    </citation>
    <scope>NUCLEOTIDE SEQUENCE [LARGE SCALE GENOMIC DNA]</scope>
    <source>
        <strain evidence="2 3">EAF2021</strain>
    </source>
</reference>
<feature type="coiled-coil region" evidence="1">
    <location>
        <begin position="2"/>
        <end position="37"/>
    </location>
</feature>
<protein>
    <submittedName>
        <fullName evidence="2">Uncharacterized protein</fullName>
    </submittedName>
</protein>
<comment type="caution">
    <text evidence="2">The sequence shown here is derived from an EMBL/GenBank/DDBJ whole genome shotgun (WGS) entry which is preliminary data.</text>
</comment>
<dbReference type="EMBL" id="JAPFFF010000007">
    <property type="protein sequence ID" value="KAK8886657.1"/>
    <property type="molecule type" value="Genomic_DNA"/>
</dbReference>
<gene>
    <name evidence="2" type="ORF">M9Y10_042123</name>
</gene>
<keyword evidence="1" id="KW-0175">Coiled coil</keyword>
<organism evidence="2 3">
    <name type="scientific">Tritrichomonas musculus</name>
    <dbReference type="NCBI Taxonomy" id="1915356"/>
    <lineage>
        <taxon>Eukaryota</taxon>
        <taxon>Metamonada</taxon>
        <taxon>Parabasalia</taxon>
        <taxon>Tritrichomonadida</taxon>
        <taxon>Tritrichomonadidae</taxon>
        <taxon>Tritrichomonas</taxon>
    </lineage>
</organism>
<name>A0ABR2K698_9EUKA</name>
<sequence>MSFFSENEKEEIREELRDIENKNFDKLKKTLERLNKIINNSPQQLPIILLIRKELNQFQANIDNDEQTKTNIVLDMNSGNITLENVNYLTKDNVTNIKNANENIFKIYNDMYYSYFYKVIDNKFGNDSSPIFEIIKKYSSLSNLIELENKDSSMDKAEWKKNSEDFSPKFWPLRIMQALNSSFKFNIDQEIVEAINYFDENSSLFIFISEFNSVCQEFIKLYKIVFHIGYKISNEELPKAERIFLDVYINRKLIKLSHPKSSISFIETINHGVNFDMLTNAIDKNKK</sequence>
<dbReference type="Proteomes" id="UP001470230">
    <property type="component" value="Unassembled WGS sequence"/>
</dbReference>